<organism evidence="1">
    <name type="scientific">uncultured Gemmatimonadaceae bacterium</name>
    <dbReference type="NCBI Taxonomy" id="246130"/>
    <lineage>
        <taxon>Bacteria</taxon>
        <taxon>Pseudomonadati</taxon>
        <taxon>Gemmatimonadota</taxon>
        <taxon>Gemmatimonadia</taxon>
        <taxon>Gemmatimonadales</taxon>
        <taxon>Gemmatimonadaceae</taxon>
        <taxon>environmental samples</taxon>
    </lineage>
</organism>
<sequence>NERYVARAREQLTPAAFAAAWAAGRALSEEEAVTHVLAEDRDREVGSGATRDVAEV</sequence>
<accession>A0A6J4MGI4</accession>
<protein>
    <submittedName>
        <fullName evidence="1">Uncharacterized protein</fullName>
    </submittedName>
</protein>
<reference evidence="1" key="1">
    <citation type="submission" date="2020-02" db="EMBL/GenBank/DDBJ databases">
        <authorList>
            <person name="Meier V. D."/>
        </authorList>
    </citation>
    <scope>NUCLEOTIDE SEQUENCE</scope>
    <source>
        <strain evidence="1">AVDCRST_MAG40</strain>
    </source>
</reference>
<dbReference type="EMBL" id="CADCTX010000891">
    <property type="protein sequence ID" value="CAA9357112.1"/>
    <property type="molecule type" value="Genomic_DNA"/>
</dbReference>
<feature type="non-terminal residue" evidence="1">
    <location>
        <position position="1"/>
    </location>
</feature>
<evidence type="ECO:0000313" key="1">
    <source>
        <dbReference type="EMBL" id="CAA9357112.1"/>
    </source>
</evidence>
<dbReference type="AlphaFoldDB" id="A0A6J4MGI4"/>
<gene>
    <name evidence="1" type="ORF">AVDCRST_MAG40-3234</name>
</gene>
<name>A0A6J4MGI4_9BACT</name>
<proteinExistence type="predicted"/>